<dbReference type="AlphaFoldDB" id="A0A9I9E323"/>
<accession>A0A9I9E323</accession>
<feature type="compositionally biased region" description="Low complexity" evidence="1">
    <location>
        <begin position="79"/>
        <end position="92"/>
    </location>
</feature>
<reference evidence="2" key="1">
    <citation type="submission" date="2023-03" db="UniProtKB">
        <authorList>
            <consortium name="EnsemblPlants"/>
        </authorList>
    </citation>
    <scope>IDENTIFICATION</scope>
</reference>
<proteinExistence type="predicted"/>
<name>A0A9I9E323_CUCME</name>
<evidence type="ECO:0000256" key="1">
    <source>
        <dbReference type="SAM" id="MobiDB-lite"/>
    </source>
</evidence>
<protein>
    <submittedName>
        <fullName evidence="2">Uncharacterized protein</fullName>
    </submittedName>
</protein>
<sequence>FFAAVFVAAHHQRIPTRHSVFRPRTAARPRKPPSPAFLSLSFHLCLRPTTFLSSPPSTAVAVGREGIEPEPYPTRDPIPAASRQQSQPRAASNPSPSRV</sequence>
<feature type="region of interest" description="Disordered" evidence="1">
    <location>
        <begin position="54"/>
        <end position="99"/>
    </location>
</feature>
<organism evidence="2">
    <name type="scientific">Cucumis melo</name>
    <name type="common">Muskmelon</name>
    <dbReference type="NCBI Taxonomy" id="3656"/>
    <lineage>
        <taxon>Eukaryota</taxon>
        <taxon>Viridiplantae</taxon>
        <taxon>Streptophyta</taxon>
        <taxon>Embryophyta</taxon>
        <taxon>Tracheophyta</taxon>
        <taxon>Spermatophyta</taxon>
        <taxon>Magnoliopsida</taxon>
        <taxon>eudicotyledons</taxon>
        <taxon>Gunneridae</taxon>
        <taxon>Pentapetalae</taxon>
        <taxon>rosids</taxon>
        <taxon>fabids</taxon>
        <taxon>Cucurbitales</taxon>
        <taxon>Cucurbitaceae</taxon>
        <taxon>Benincaseae</taxon>
        <taxon>Cucumis</taxon>
    </lineage>
</organism>
<dbReference type="EnsemblPlants" id="MELO3C027958.2.1">
    <property type="protein sequence ID" value="MELO3C027958.2.1"/>
    <property type="gene ID" value="MELO3C027958.2"/>
</dbReference>
<dbReference type="Gramene" id="MELO3C027958.2.1">
    <property type="protein sequence ID" value="MELO3C027958.2.1"/>
    <property type="gene ID" value="MELO3C027958.2"/>
</dbReference>
<evidence type="ECO:0000313" key="2">
    <source>
        <dbReference type="EnsemblPlants" id="MELO3C027958.2.1"/>
    </source>
</evidence>